<protein>
    <submittedName>
        <fullName evidence="2">Uncharacterized protein</fullName>
    </submittedName>
</protein>
<gene>
    <name evidence="2" type="ORF">RHS04_01727</name>
</gene>
<comment type="caution">
    <text evidence="2">The sequence shown here is derived from an EMBL/GenBank/DDBJ whole genome shotgun (WGS) entry which is preliminary data.</text>
</comment>
<dbReference type="EMBL" id="JACYCC010000034">
    <property type="protein sequence ID" value="KAF8683374.1"/>
    <property type="molecule type" value="Genomic_DNA"/>
</dbReference>
<feature type="region of interest" description="Disordered" evidence="1">
    <location>
        <begin position="1"/>
        <end position="49"/>
    </location>
</feature>
<evidence type="ECO:0000256" key="1">
    <source>
        <dbReference type="SAM" id="MobiDB-lite"/>
    </source>
</evidence>
<evidence type="ECO:0000313" key="2">
    <source>
        <dbReference type="EMBL" id="KAF8683374.1"/>
    </source>
</evidence>
<feature type="region of interest" description="Disordered" evidence="1">
    <location>
        <begin position="128"/>
        <end position="155"/>
    </location>
</feature>
<dbReference type="Proteomes" id="UP000650582">
    <property type="component" value="Unassembled WGS sequence"/>
</dbReference>
<feature type="region of interest" description="Disordered" evidence="1">
    <location>
        <begin position="175"/>
        <end position="194"/>
    </location>
</feature>
<feature type="compositionally biased region" description="Basic and acidic residues" evidence="1">
    <location>
        <begin position="24"/>
        <end position="36"/>
    </location>
</feature>
<dbReference type="AlphaFoldDB" id="A0A8H7LQP6"/>
<feature type="compositionally biased region" description="Low complexity" evidence="1">
    <location>
        <begin position="133"/>
        <end position="146"/>
    </location>
</feature>
<name>A0A8H7LQP6_9AGAM</name>
<sequence length="224" mass="24307">MKLGRTEARQDGGENTPATSTVKRKGDEARGRDNGHAHIKASGIPNDVGCGEKKLKAGRHPLRNQAEGTHPILSSANYVDGARLSRNRAQVAPPASRRVWLAARTQDFIFTNSLLKAHFSADPCSPIPRDAYIQSQGSPQSGSIPSARRDPSGTALCAHSVGHHSSMLEARIVPCRPGSTTRRNSPRRSVNRLRDPEDSAAEVFLIHCTMTVFAPKPFNHNLLL</sequence>
<accession>A0A8H7LQP6</accession>
<evidence type="ECO:0000313" key="3">
    <source>
        <dbReference type="Proteomes" id="UP000650582"/>
    </source>
</evidence>
<proteinExistence type="predicted"/>
<organism evidence="2 3">
    <name type="scientific">Rhizoctonia solani</name>
    <dbReference type="NCBI Taxonomy" id="456999"/>
    <lineage>
        <taxon>Eukaryota</taxon>
        <taxon>Fungi</taxon>
        <taxon>Dikarya</taxon>
        <taxon>Basidiomycota</taxon>
        <taxon>Agaricomycotina</taxon>
        <taxon>Agaricomycetes</taxon>
        <taxon>Cantharellales</taxon>
        <taxon>Ceratobasidiaceae</taxon>
        <taxon>Rhizoctonia</taxon>
    </lineage>
</organism>
<feature type="compositionally biased region" description="Basic and acidic residues" evidence="1">
    <location>
        <begin position="1"/>
        <end position="12"/>
    </location>
</feature>
<reference evidence="2" key="1">
    <citation type="submission" date="2020-09" db="EMBL/GenBank/DDBJ databases">
        <title>Comparative genome analyses of four rice-infecting Rhizoctonia solani isolates reveal extensive enrichment of homogalacturonan modification genes.</title>
        <authorList>
            <person name="Lee D.-Y."/>
            <person name="Jeon J."/>
            <person name="Kim K.-T."/>
            <person name="Cheong K."/>
            <person name="Song H."/>
            <person name="Choi G."/>
            <person name="Ko J."/>
            <person name="Opiyo S.O."/>
            <person name="Zuo S."/>
            <person name="Madhav S."/>
            <person name="Lee Y.-H."/>
            <person name="Wang G.-L."/>
        </authorList>
    </citation>
    <scope>NUCLEOTIDE SEQUENCE</scope>
    <source>
        <strain evidence="2">AG1-IA YN-7</strain>
    </source>
</reference>